<accession>A0A4C1TQ37</accession>
<protein>
    <submittedName>
        <fullName evidence="2">Uncharacterized protein</fullName>
    </submittedName>
</protein>
<organism evidence="2 3">
    <name type="scientific">Eumeta variegata</name>
    <name type="common">Bagworm moth</name>
    <name type="synonym">Eumeta japonica</name>
    <dbReference type="NCBI Taxonomy" id="151549"/>
    <lineage>
        <taxon>Eukaryota</taxon>
        <taxon>Metazoa</taxon>
        <taxon>Ecdysozoa</taxon>
        <taxon>Arthropoda</taxon>
        <taxon>Hexapoda</taxon>
        <taxon>Insecta</taxon>
        <taxon>Pterygota</taxon>
        <taxon>Neoptera</taxon>
        <taxon>Endopterygota</taxon>
        <taxon>Lepidoptera</taxon>
        <taxon>Glossata</taxon>
        <taxon>Ditrysia</taxon>
        <taxon>Tineoidea</taxon>
        <taxon>Psychidae</taxon>
        <taxon>Oiketicinae</taxon>
        <taxon>Eumeta</taxon>
    </lineage>
</organism>
<name>A0A4C1TQ37_EUMVA</name>
<sequence>MENPFRAQHAAGVSRLSSEAVLRPESKLHMLCSPTLAFNQLSFGKKLTARARAGKREKQIDMPRSGPRKRQNPFASKCHSHPKKNSTLNNAFKVHIPKTREASSTPGSCIALHSEEDVSRARSHVCILYPGTTYKSLSWETGAMRELIVSRLLRRYNTIVRVSVHAHPRNVSQLSRRGGDIRSDQVSERYNHTAFFIALKGAETKFNFAVAYKEAKYADPRRLCVSGGFQTQAPATYVRAVFGVCHITQRILLSLCV</sequence>
<comment type="caution">
    <text evidence="2">The sequence shown here is derived from an EMBL/GenBank/DDBJ whole genome shotgun (WGS) entry which is preliminary data.</text>
</comment>
<keyword evidence="3" id="KW-1185">Reference proteome</keyword>
<dbReference type="AlphaFoldDB" id="A0A4C1TQ37"/>
<feature type="region of interest" description="Disordered" evidence="1">
    <location>
        <begin position="49"/>
        <end position="88"/>
    </location>
</feature>
<dbReference type="EMBL" id="BGZK01000076">
    <property type="protein sequence ID" value="GBP16066.1"/>
    <property type="molecule type" value="Genomic_DNA"/>
</dbReference>
<evidence type="ECO:0000256" key="1">
    <source>
        <dbReference type="SAM" id="MobiDB-lite"/>
    </source>
</evidence>
<evidence type="ECO:0000313" key="2">
    <source>
        <dbReference type="EMBL" id="GBP16066.1"/>
    </source>
</evidence>
<gene>
    <name evidence="2" type="ORF">EVAR_94406_1</name>
</gene>
<dbReference type="Proteomes" id="UP000299102">
    <property type="component" value="Unassembled WGS sequence"/>
</dbReference>
<proteinExistence type="predicted"/>
<reference evidence="2 3" key="1">
    <citation type="journal article" date="2019" name="Commun. Biol.">
        <title>The bagworm genome reveals a unique fibroin gene that provides high tensile strength.</title>
        <authorList>
            <person name="Kono N."/>
            <person name="Nakamura H."/>
            <person name="Ohtoshi R."/>
            <person name="Tomita M."/>
            <person name="Numata K."/>
            <person name="Arakawa K."/>
        </authorList>
    </citation>
    <scope>NUCLEOTIDE SEQUENCE [LARGE SCALE GENOMIC DNA]</scope>
</reference>
<evidence type="ECO:0000313" key="3">
    <source>
        <dbReference type="Proteomes" id="UP000299102"/>
    </source>
</evidence>